<protein>
    <recommendedName>
        <fullName evidence="2">Peptidase M11 gametolysin domain-containing protein</fullName>
    </recommendedName>
</protein>
<accession>A0A8J4GT51</accession>
<sequence length="426" mass="45386">QFSSFLDAANSAVISGPYQLPPAPPVTFVRDVMRTLVLGVDLCGRVSGVNMTLIQDAWATDIRTFFEKGSFGALKVSSNINYTRVVLEHVAIPCSGTNSDGIRWGVTNQPNSAILKGWAEAADAAAKARGIPLQSYVQRIYLMSDSIGTNSWGTINCPLGAAFVRVWIGMVSGFSDTLRLLVHEMGHNLGLRHSRGYDDNGQLQEYGDRSCPMGAVPVPTHYNAAQSVWLGWTTPQAVLAAEDLPMGMWTVFGIRGLADSPFSSLQILPGTWMSKGWGFNDKLYVSFRRYSPANADAGLLEIFRNKIQIHMHSEGWDGCESPVLLVTLDAPPTTNAAASDGGGASAPVSSGYSGGGGNSSHVWPRPGSELPQDMASPLLVVRVLAIDADMSVARVALCRAAQFGPESGAQCADGLDNNCDGQVDSC</sequence>
<evidence type="ECO:0000313" key="4">
    <source>
        <dbReference type="Proteomes" id="UP000722791"/>
    </source>
</evidence>
<evidence type="ECO:0000259" key="2">
    <source>
        <dbReference type="Pfam" id="PF05548"/>
    </source>
</evidence>
<dbReference type="InterPro" id="IPR008752">
    <property type="entry name" value="Peptidase_M11"/>
</dbReference>
<organism evidence="3 4">
    <name type="scientific">Volvox reticuliferus</name>
    <dbReference type="NCBI Taxonomy" id="1737510"/>
    <lineage>
        <taxon>Eukaryota</taxon>
        <taxon>Viridiplantae</taxon>
        <taxon>Chlorophyta</taxon>
        <taxon>core chlorophytes</taxon>
        <taxon>Chlorophyceae</taxon>
        <taxon>CS clade</taxon>
        <taxon>Chlamydomonadales</taxon>
        <taxon>Volvocaceae</taxon>
        <taxon>Volvox</taxon>
    </lineage>
</organism>
<dbReference type="AlphaFoldDB" id="A0A8J4GT51"/>
<dbReference type="EMBL" id="BNCQ01000046">
    <property type="protein sequence ID" value="GIM13046.1"/>
    <property type="molecule type" value="Genomic_DNA"/>
</dbReference>
<gene>
    <name evidence="3" type="ORF">Vretimale_16276</name>
</gene>
<dbReference type="GO" id="GO:0008237">
    <property type="term" value="F:metallopeptidase activity"/>
    <property type="evidence" value="ECO:0007669"/>
    <property type="project" value="InterPro"/>
</dbReference>
<feature type="region of interest" description="Disordered" evidence="1">
    <location>
        <begin position="335"/>
        <end position="368"/>
    </location>
</feature>
<dbReference type="Proteomes" id="UP000722791">
    <property type="component" value="Unassembled WGS sequence"/>
</dbReference>
<proteinExistence type="predicted"/>
<dbReference type="SUPFAM" id="SSF55486">
    <property type="entry name" value="Metalloproteases ('zincins'), catalytic domain"/>
    <property type="match status" value="2"/>
</dbReference>
<feature type="non-terminal residue" evidence="3">
    <location>
        <position position="1"/>
    </location>
</feature>
<name>A0A8J4GT51_9CHLO</name>
<dbReference type="InterPro" id="IPR024079">
    <property type="entry name" value="MetalloPept_cat_dom_sf"/>
</dbReference>
<dbReference type="Pfam" id="PF05548">
    <property type="entry name" value="Peptidase_M11"/>
    <property type="match status" value="1"/>
</dbReference>
<reference evidence="3" key="1">
    <citation type="journal article" date="2021" name="Proc. Natl. Acad. Sci. U.S.A.">
        <title>Three genomes in the algal genus Volvox reveal the fate of a haploid sex-determining region after a transition to homothallism.</title>
        <authorList>
            <person name="Yamamoto K."/>
            <person name="Hamaji T."/>
            <person name="Kawai-Toyooka H."/>
            <person name="Matsuzaki R."/>
            <person name="Takahashi F."/>
            <person name="Nishimura Y."/>
            <person name="Kawachi M."/>
            <person name="Noguchi H."/>
            <person name="Minakuchi Y."/>
            <person name="Umen J.G."/>
            <person name="Toyoda A."/>
            <person name="Nozaki H."/>
        </authorList>
    </citation>
    <scope>NUCLEOTIDE SEQUENCE</scope>
    <source>
        <strain evidence="3">NIES-3785</strain>
    </source>
</reference>
<comment type="caution">
    <text evidence="3">The sequence shown here is derived from an EMBL/GenBank/DDBJ whole genome shotgun (WGS) entry which is preliminary data.</text>
</comment>
<feature type="domain" description="Peptidase M11 gametolysin" evidence="2">
    <location>
        <begin position="63"/>
        <end position="319"/>
    </location>
</feature>
<evidence type="ECO:0000313" key="3">
    <source>
        <dbReference type="EMBL" id="GIM13046.1"/>
    </source>
</evidence>
<evidence type="ECO:0000256" key="1">
    <source>
        <dbReference type="SAM" id="MobiDB-lite"/>
    </source>
</evidence>
<dbReference type="Gene3D" id="3.40.390.10">
    <property type="entry name" value="Collagenase (Catalytic Domain)"/>
    <property type="match status" value="1"/>
</dbReference>